<dbReference type="Proteomes" id="UP000838756">
    <property type="component" value="Unassembled WGS sequence"/>
</dbReference>
<comment type="caution">
    <text evidence="2">The sequence shown here is derived from an EMBL/GenBank/DDBJ whole genome shotgun (WGS) entry which is preliminary data.</text>
</comment>
<reference evidence="2" key="1">
    <citation type="submission" date="2022-03" db="EMBL/GenBank/DDBJ databases">
        <authorList>
            <person name="Lindestad O."/>
        </authorList>
    </citation>
    <scope>NUCLEOTIDE SEQUENCE</scope>
</reference>
<name>A0A8S4S2M2_9NEOP</name>
<evidence type="ECO:0000256" key="1">
    <source>
        <dbReference type="SAM" id="MobiDB-lite"/>
    </source>
</evidence>
<protein>
    <submittedName>
        <fullName evidence="2">Jg23214 protein</fullName>
    </submittedName>
</protein>
<sequence length="104" mass="11744">MTYGSETWSLTMVLIRRLKSHLTSDGKSYVSSVFYVINSEEIRRRMRVTNSSTSRKAEVAIGGAHSSDNRWILDSQDVGRPREQTTLNESRGAGPESWSLEHPT</sequence>
<organism evidence="2 3">
    <name type="scientific">Pararge aegeria aegeria</name>
    <dbReference type="NCBI Taxonomy" id="348720"/>
    <lineage>
        <taxon>Eukaryota</taxon>
        <taxon>Metazoa</taxon>
        <taxon>Ecdysozoa</taxon>
        <taxon>Arthropoda</taxon>
        <taxon>Hexapoda</taxon>
        <taxon>Insecta</taxon>
        <taxon>Pterygota</taxon>
        <taxon>Neoptera</taxon>
        <taxon>Endopterygota</taxon>
        <taxon>Lepidoptera</taxon>
        <taxon>Glossata</taxon>
        <taxon>Ditrysia</taxon>
        <taxon>Papilionoidea</taxon>
        <taxon>Nymphalidae</taxon>
        <taxon>Satyrinae</taxon>
        <taxon>Satyrini</taxon>
        <taxon>Parargina</taxon>
        <taxon>Pararge</taxon>
    </lineage>
</organism>
<gene>
    <name evidence="2" type="primary">jg23214</name>
    <name evidence="2" type="ORF">PAEG_LOCUS19911</name>
</gene>
<dbReference type="EMBL" id="CAKXAJ010025775">
    <property type="protein sequence ID" value="CAH2243829.1"/>
    <property type="molecule type" value="Genomic_DNA"/>
</dbReference>
<proteinExistence type="predicted"/>
<evidence type="ECO:0000313" key="2">
    <source>
        <dbReference type="EMBL" id="CAH2243829.1"/>
    </source>
</evidence>
<accession>A0A8S4S2M2</accession>
<evidence type="ECO:0000313" key="3">
    <source>
        <dbReference type="Proteomes" id="UP000838756"/>
    </source>
</evidence>
<keyword evidence="3" id="KW-1185">Reference proteome</keyword>
<dbReference type="AlphaFoldDB" id="A0A8S4S2M2"/>
<dbReference type="OrthoDB" id="7384832at2759"/>
<feature type="region of interest" description="Disordered" evidence="1">
    <location>
        <begin position="71"/>
        <end position="104"/>
    </location>
</feature>